<feature type="transmembrane region" description="Helical" evidence="1">
    <location>
        <begin position="73"/>
        <end position="91"/>
    </location>
</feature>
<evidence type="ECO:0000313" key="2">
    <source>
        <dbReference type="EMBL" id="MFD1062497.1"/>
    </source>
</evidence>
<keyword evidence="3" id="KW-1185">Reference proteome</keyword>
<dbReference type="RefSeq" id="WP_386128411.1">
    <property type="nucleotide sequence ID" value="NZ_JBHTJL010000009.1"/>
</dbReference>
<keyword evidence="1" id="KW-0472">Membrane</keyword>
<feature type="transmembrane region" description="Helical" evidence="1">
    <location>
        <begin position="7"/>
        <end position="23"/>
    </location>
</feature>
<comment type="caution">
    <text evidence="2">The sequence shown here is derived from an EMBL/GenBank/DDBJ whole genome shotgun (WGS) entry which is preliminary data.</text>
</comment>
<reference evidence="3" key="1">
    <citation type="journal article" date="2019" name="Int. J. Syst. Evol. Microbiol.">
        <title>The Global Catalogue of Microorganisms (GCM) 10K type strain sequencing project: providing services to taxonomists for standard genome sequencing and annotation.</title>
        <authorList>
            <consortium name="The Broad Institute Genomics Platform"/>
            <consortium name="The Broad Institute Genome Sequencing Center for Infectious Disease"/>
            <person name="Wu L."/>
            <person name="Ma J."/>
        </authorList>
    </citation>
    <scope>NUCLEOTIDE SEQUENCE [LARGE SCALE GENOMIC DNA]</scope>
    <source>
        <strain evidence="3">CCUG 62215</strain>
    </source>
</reference>
<feature type="transmembrane region" description="Helical" evidence="1">
    <location>
        <begin position="29"/>
        <end position="53"/>
    </location>
</feature>
<name>A0ABW3N4E5_9FLAO</name>
<evidence type="ECO:0000313" key="3">
    <source>
        <dbReference type="Proteomes" id="UP001597013"/>
    </source>
</evidence>
<feature type="transmembrane region" description="Helical" evidence="1">
    <location>
        <begin position="176"/>
        <end position="194"/>
    </location>
</feature>
<protein>
    <submittedName>
        <fullName evidence="2">Uncharacterized protein</fullName>
    </submittedName>
</protein>
<sequence>MKRYKWTEIISLVAFTIITLIALKDGKITMFYLIYLFWIDEFIKTIFDLINFYFNRKNIENPEVYKQLSHSRFFMLFIYLIFILVFFGLMIDWKTEDAVITNFSIIFFKNSLFNLCVFSFLLREVFHFISYKKALNAPAHSIFSKGLITLHVSLILGVFLWAIINGKMGNNPIEFGSYKTIVAIVPFLLIKLIFELLEIKNRFAEIKQTYN</sequence>
<dbReference type="EMBL" id="JBHTJL010000009">
    <property type="protein sequence ID" value="MFD1062497.1"/>
    <property type="molecule type" value="Genomic_DNA"/>
</dbReference>
<organism evidence="2 3">
    <name type="scientific">Winogradskyella litorisediminis</name>
    <dbReference type="NCBI Taxonomy" id="1156618"/>
    <lineage>
        <taxon>Bacteria</taxon>
        <taxon>Pseudomonadati</taxon>
        <taxon>Bacteroidota</taxon>
        <taxon>Flavobacteriia</taxon>
        <taxon>Flavobacteriales</taxon>
        <taxon>Flavobacteriaceae</taxon>
        <taxon>Winogradskyella</taxon>
    </lineage>
</organism>
<dbReference type="Proteomes" id="UP001597013">
    <property type="component" value="Unassembled WGS sequence"/>
</dbReference>
<keyword evidence="1" id="KW-1133">Transmembrane helix</keyword>
<keyword evidence="1" id="KW-0812">Transmembrane</keyword>
<evidence type="ECO:0000256" key="1">
    <source>
        <dbReference type="SAM" id="Phobius"/>
    </source>
</evidence>
<accession>A0ABW3N4E5</accession>
<gene>
    <name evidence="2" type="ORF">ACFQ1Q_04505</name>
</gene>
<feature type="transmembrane region" description="Helical" evidence="1">
    <location>
        <begin position="103"/>
        <end position="122"/>
    </location>
</feature>
<proteinExistence type="predicted"/>
<feature type="transmembrane region" description="Helical" evidence="1">
    <location>
        <begin position="142"/>
        <end position="164"/>
    </location>
</feature>